<comment type="cofactor">
    <cofactor evidence="1">
        <name>Mg(2+)</name>
        <dbReference type="ChEBI" id="CHEBI:18420"/>
    </cofactor>
</comment>
<proteinExistence type="inferred from homology"/>
<dbReference type="GO" id="GO:0046872">
    <property type="term" value="F:metal ion binding"/>
    <property type="evidence" value="ECO:0007669"/>
    <property type="project" value="UniProtKB-KW"/>
</dbReference>
<feature type="region of interest" description="Disordered" evidence="13">
    <location>
        <begin position="948"/>
        <end position="1041"/>
    </location>
</feature>
<dbReference type="InterPro" id="IPR036279">
    <property type="entry name" value="5-3_exonuclease_C_sf"/>
</dbReference>
<dbReference type="SUPFAM" id="SSF47807">
    <property type="entry name" value="5' to 3' exonuclease, C-terminal subdomain"/>
    <property type="match status" value="1"/>
</dbReference>
<dbReference type="Gene3D" id="3.40.50.1010">
    <property type="entry name" value="5'-nuclease"/>
    <property type="match status" value="2"/>
</dbReference>
<feature type="region of interest" description="Disordered" evidence="13">
    <location>
        <begin position="1402"/>
        <end position="1421"/>
    </location>
</feature>
<evidence type="ECO:0008006" key="18">
    <source>
        <dbReference type="Google" id="ProtNLM"/>
    </source>
</evidence>
<keyword evidence="7" id="KW-0227">DNA damage</keyword>
<evidence type="ECO:0000256" key="10">
    <source>
        <dbReference type="ARBA" id="ARBA00023204"/>
    </source>
</evidence>
<evidence type="ECO:0000256" key="6">
    <source>
        <dbReference type="ARBA" id="ARBA00022759"/>
    </source>
</evidence>
<comment type="similarity">
    <text evidence="3">Belongs to the XPG/RAD2 endonuclease family. XPG subfamily.</text>
</comment>
<keyword evidence="6" id="KW-0255">Endonuclease</keyword>
<feature type="region of interest" description="Disordered" evidence="13">
    <location>
        <begin position="1160"/>
        <end position="1392"/>
    </location>
</feature>
<dbReference type="GO" id="GO:0006289">
    <property type="term" value="P:nucleotide-excision repair"/>
    <property type="evidence" value="ECO:0007669"/>
    <property type="project" value="InterPro"/>
</dbReference>
<dbReference type="Pfam" id="PF06985">
    <property type="entry name" value="HET"/>
    <property type="match status" value="1"/>
</dbReference>
<feature type="compositionally biased region" description="Acidic residues" evidence="13">
    <location>
        <begin position="977"/>
        <end position="1001"/>
    </location>
</feature>
<dbReference type="GO" id="GO:0003697">
    <property type="term" value="F:single-stranded DNA binding"/>
    <property type="evidence" value="ECO:0007669"/>
    <property type="project" value="InterPro"/>
</dbReference>
<dbReference type="PANTHER" id="PTHR16171">
    <property type="entry name" value="DNA REPAIR PROTEIN COMPLEMENTING XP-G CELLS-RELATED"/>
    <property type="match status" value="1"/>
</dbReference>
<dbReference type="Pfam" id="PF00752">
    <property type="entry name" value="XPG_N"/>
    <property type="match status" value="1"/>
</dbReference>
<dbReference type="GO" id="GO:0005634">
    <property type="term" value="C:nucleus"/>
    <property type="evidence" value="ECO:0007669"/>
    <property type="project" value="UniProtKB-SubCell"/>
</dbReference>
<dbReference type="InterPro" id="IPR010730">
    <property type="entry name" value="HET"/>
</dbReference>
<feature type="compositionally biased region" description="Low complexity" evidence="13">
    <location>
        <begin position="1744"/>
        <end position="1753"/>
    </location>
</feature>
<dbReference type="OrthoDB" id="31113at2759"/>
<evidence type="ECO:0000256" key="12">
    <source>
        <dbReference type="ARBA" id="ARBA00053135"/>
    </source>
</evidence>
<evidence type="ECO:0000256" key="11">
    <source>
        <dbReference type="ARBA" id="ARBA00023242"/>
    </source>
</evidence>
<dbReference type="PROSITE" id="PS00842">
    <property type="entry name" value="XPG_2"/>
    <property type="match status" value="1"/>
</dbReference>
<feature type="compositionally biased region" description="Basic and acidic residues" evidence="13">
    <location>
        <begin position="1193"/>
        <end position="1223"/>
    </location>
</feature>
<sequence>MTTPCYLRVLAVRKPNSKSADQAHFLAPSRLEDPRRPGRGYARQRHSDSIDYGLLKTWIDDCQSLHPECSRVGNVHNPKDLTTLRYIDCKTREIVPAPEGASYVALSYVWGRSRPYNPESCGKYGSLPEILPAVIHDAIEVTLRLGFRHLWVDKYCIDQSDESDKYNQIAVMDKIYERAEVTVVAAAGEDSFYGLPGVSSRRRTLQPRFNFEEVVWVSCLRDPRILIHESKWSTRAWTYQEGIFSRRRLYFTEEQVYYECQRGGRTEVVEYCVHKGAHEAHFGTSAGPMEDADVYIRKFVDHVDMYTKRNLSWEGDIINGIRGILRSLCGPASPIFHCWGIPIARQSIHHTFVSGLRWKAETRMRRRNGFPSWSWVGWVGSANCPGTPYLDYSDDGTFCKIWFQRPDGSFEPSENCNPPNLGDRDPTALEVNPIIRISADILSLRFNEADVPSLHSNAYTPSRSFHGKILDLLSTPSAYIVNTRMHEKVIWYLSPTAQVSEDDELYREICEEELLGLRLGNFFICVVLLRDSTVPSPIHGSLSPEAAMGVTGLWTVLQPCARPIKIETLNKKRLAVDASIWIYQFLKAVRDKEGNALRNSHIVGFFRRICKLLFFGIKPVFVFDGGAPVLKRQTISNRKSRREGRREDAVRTAGKLLALQMQRAAEEEDKKRKEAMRRHPREEPQEEIPENVVYAEEILQTQQERLQNRKFKKKDQYHLPDLGVPLAEMGGQNDPRIMSLEELEEYARHFDRGEDINVYDFSKIDFDSPFFVSLPASDRYNILNAARLRSRLRMGYSKDQLDTMFPDRMAFSKFQIERVRERNELTQRLMNLNGMNDDAIFSVNGINRVASEKSREYVLVKNDGVEGGWALGVVTNRDEGQSVNKPIDLDRPTLPDVDGDEWDEDDEFEDVPIAGLNRLPKSKPRPTAEEMERRDFISKELAKRRQKLYASRKKNPPQTRPQRAKPISQDPDSLFLAEDDDGNEWENVSDEGEADLFEEVSEEKKVDEEEEQLQQAIALSLQKEVPQPTEEDEEEEEEEDVLREVFHQEKVEQSNPFASARGSGLAIARLANQRSTKLAPKGPFNISDSEDDEMDLEAALAESRNSKRATTAPRLAPTIPADKVPPTLPTRKPTNAPGFDGPLPFEKLNLGNSILGKKKMQQIEQDTSGGFERDLGSDIKKKSAEPMPPWFTGERDIQKDMDDLREAEKRAQERDRKAEEEHAQFQFQQLPSLRKEETHDFIDLESPSTQEKPKVILTLDSDSEVEDMEMEDVLVEDPKLRVGDLADKVRVETPQPPPESFPSPPKQAVASTEAIAVQQSDDEPVEWSESDPEPERTVPLPLKLTKQPDVPVEHTSKSPSLEFEDVLPEAERIPRRPRRPSPPVFLEGPEDLETPIVPISGVADEDALPDDPENDSDQYSDPEDAELFASLAAEAQEHNRFAQELNNNQAAPINFDAELKQLRAQQKKDRRDADEVTQTMIAECQHLLTLFGLPYITAPMEAEAQCAELVHLGLVDGIVTDDSDTFLFGGTRVYKNMFNAAKFVECYLSNDLTSEFSLSREKLIAIAQLLGSDYTTGIPGIGPVTALEILSEFNDLDEFKEWWTGVQNNTISKDADKASQFRRRFRRTQAMKLFLPTNFPDPRVHDAYLNPDVDRDPQPFQWGVPDLDALRTFLSSQIGWSWERTDEVLVPVIKDMNRREKEGTQSNITRFFDGVVGAGAFAPRVRSEQSGHANGRKKGKGAAGKRLGAALTRLAEREQGGRAGDEEQGGEDGEQEYGVGVGETAPSNEGGKRKKQGRVRKAASGVADNKDNDEEDVEMNEGEDEDGDDLESVPFRREQSFHKSCCEVRTALQTRVRTLRGGANPRWPAFMLFTIARDEIETTYLIFPA</sequence>
<evidence type="ECO:0000256" key="5">
    <source>
        <dbReference type="ARBA" id="ARBA00022723"/>
    </source>
</evidence>
<dbReference type="InterPro" id="IPR006084">
    <property type="entry name" value="XPG/Rad2"/>
</dbReference>
<dbReference type="GO" id="GO:0016788">
    <property type="term" value="F:hydrolase activity, acting on ester bonds"/>
    <property type="evidence" value="ECO:0007669"/>
    <property type="project" value="InterPro"/>
</dbReference>
<dbReference type="InterPro" id="IPR001044">
    <property type="entry name" value="XPG/Rad2_eukaryotes"/>
</dbReference>
<dbReference type="PANTHER" id="PTHR16171:SF7">
    <property type="entry name" value="DNA REPAIR PROTEIN RAD2"/>
    <property type="match status" value="1"/>
</dbReference>
<dbReference type="STRING" id="1231657.A0A1Y1Z4W9"/>
<feature type="region of interest" description="Disordered" evidence="13">
    <location>
        <begin position="880"/>
        <end position="936"/>
    </location>
</feature>
<dbReference type="InterPro" id="IPR006086">
    <property type="entry name" value="XPG-I_dom"/>
</dbReference>
<evidence type="ECO:0000256" key="7">
    <source>
        <dbReference type="ARBA" id="ARBA00022763"/>
    </source>
</evidence>
<evidence type="ECO:0000259" key="14">
    <source>
        <dbReference type="SMART" id="SM00484"/>
    </source>
</evidence>
<name>A0A1Y1Z4W9_9PLEO</name>
<dbReference type="PRINTS" id="PR00066">
    <property type="entry name" value="XRODRMPGMNTG"/>
</dbReference>
<dbReference type="InterPro" id="IPR003903">
    <property type="entry name" value="UIM_dom"/>
</dbReference>
<keyword evidence="8" id="KW-0378">Hydrolase</keyword>
<keyword evidence="9" id="KW-0460">Magnesium</keyword>
<feature type="compositionally biased region" description="Low complexity" evidence="13">
    <location>
        <begin position="1013"/>
        <end position="1022"/>
    </location>
</feature>
<protein>
    <recommendedName>
        <fullName evidence="18">PIN domain-like protein</fullName>
    </recommendedName>
</protein>
<feature type="compositionally biased region" description="Acidic residues" evidence="13">
    <location>
        <begin position="1029"/>
        <end position="1041"/>
    </location>
</feature>
<feature type="compositionally biased region" description="Basic and acidic residues" evidence="13">
    <location>
        <begin position="1233"/>
        <end position="1242"/>
    </location>
</feature>
<comment type="caution">
    <text evidence="16">The sequence shown here is derived from an EMBL/GenBank/DDBJ whole genome shotgun (WGS) entry which is preliminary data.</text>
</comment>
<evidence type="ECO:0000256" key="2">
    <source>
        <dbReference type="ARBA" id="ARBA00004123"/>
    </source>
</evidence>
<feature type="region of interest" description="Disordered" evidence="13">
    <location>
        <begin position="1073"/>
        <end position="1145"/>
    </location>
</feature>
<feature type="compositionally biased region" description="Acidic residues" evidence="13">
    <location>
        <begin position="1403"/>
        <end position="1421"/>
    </location>
</feature>
<dbReference type="SUPFAM" id="SSF88723">
    <property type="entry name" value="PIN domain-like"/>
    <property type="match status" value="1"/>
</dbReference>
<evidence type="ECO:0000313" key="17">
    <source>
        <dbReference type="Proteomes" id="UP000193144"/>
    </source>
</evidence>
<organism evidence="16 17">
    <name type="scientific">Clohesyomyces aquaticus</name>
    <dbReference type="NCBI Taxonomy" id="1231657"/>
    <lineage>
        <taxon>Eukaryota</taxon>
        <taxon>Fungi</taxon>
        <taxon>Dikarya</taxon>
        <taxon>Ascomycota</taxon>
        <taxon>Pezizomycotina</taxon>
        <taxon>Dothideomycetes</taxon>
        <taxon>Pleosporomycetidae</taxon>
        <taxon>Pleosporales</taxon>
        <taxon>Lindgomycetaceae</taxon>
        <taxon>Clohesyomyces</taxon>
    </lineage>
</organism>
<feature type="region of interest" description="Disordered" evidence="13">
    <location>
        <begin position="1724"/>
        <end position="1831"/>
    </location>
</feature>
<feature type="compositionally biased region" description="Pro residues" evidence="13">
    <location>
        <begin position="1294"/>
        <end position="1305"/>
    </location>
</feature>
<dbReference type="InterPro" id="IPR006085">
    <property type="entry name" value="XPG_DNA_repair_N"/>
</dbReference>
<dbReference type="FunFam" id="3.40.50.1010:FF:000025">
    <property type="entry name" value="DNA repair protein RAD2"/>
    <property type="match status" value="1"/>
</dbReference>
<evidence type="ECO:0000259" key="15">
    <source>
        <dbReference type="SMART" id="SM00485"/>
    </source>
</evidence>
<dbReference type="InterPro" id="IPR008918">
    <property type="entry name" value="HhH2"/>
</dbReference>
<dbReference type="Pfam" id="PF00867">
    <property type="entry name" value="XPG_I"/>
    <property type="match status" value="1"/>
</dbReference>
<feature type="compositionally biased region" description="Basic and acidic residues" evidence="13">
    <location>
        <begin position="1171"/>
        <end position="1184"/>
    </location>
</feature>
<keyword evidence="17" id="KW-1185">Reference proteome</keyword>
<reference evidence="16 17" key="1">
    <citation type="submission" date="2016-07" db="EMBL/GenBank/DDBJ databases">
        <title>Pervasive Adenine N6-methylation of Active Genes in Fungi.</title>
        <authorList>
            <consortium name="DOE Joint Genome Institute"/>
            <person name="Mondo S.J."/>
            <person name="Dannebaum R.O."/>
            <person name="Kuo R.C."/>
            <person name="Labutti K."/>
            <person name="Haridas S."/>
            <person name="Kuo A."/>
            <person name="Salamov A."/>
            <person name="Ahrendt S.R."/>
            <person name="Lipzen A."/>
            <person name="Sullivan W."/>
            <person name="Andreopoulos W.B."/>
            <person name="Clum A."/>
            <person name="Lindquist E."/>
            <person name="Daum C."/>
            <person name="Ramamoorthy G.K."/>
            <person name="Gryganskyi A."/>
            <person name="Culley D."/>
            <person name="Magnuson J.K."/>
            <person name="James T.Y."/>
            <person name="O'Malley M.A."/>
            <person name="Stajich J.E."/>
            <person name="Spatafora J.W."/>
            <person name="Visel A."/>
            <person name="Grigoriev I.V."/>
        </authorList>
    </citation>
    <scope>NUCLEOTIDE SEQUENCE [LARGE SCALE GENOMIC DNA]</scope>
    <source>
        <strain evidence="16 17">CBS 115471</strain>
    </source>
</reference>
<feature type="compositionally biased region" description="Acidic residues" evidence="13">
    <location>
        <begin position="1766"/>
        <end position="1775"/>
    </location>
</feature>
<evidence type="ECO:0000256" key="4">
    <source>
        <dbReference type="ARBA" id="ARBA00022722"/>
    </source>
</evidence>
<dbReference type="InterPro" id="IPR029060">
    <property type="entry name" value="PIN-like_dom_sf"/>
</dbReference>
<keyword evidence="4" id="KW-0540">Nuclease</keyword>
<comment type="subcellular location">
    <subcellularLocation>
        <location evidence="2">Nucleus</location>
    </subcellularLocation>
</comment>
<evidence type="ECO:0000313" key="16">
    <source>
        <dbReference type="EMBL" id="ORY05300.1"/>
    </source>
</evidence>
<dbReference type="InterPro" id="IPR019974">
    <property type="entry name" value="XPG_CS"/>
</dbReference>
<dbReference type="SMART" id="SM00484">
    <property type="entry name" value="XPGI"/>
    <property type="match status" value="1"/>
</dbReference>
<dbReference type="SMART" id="SM00726">
    <property type="entry name" value="UIM"/>
    <property type="match status" value="2"/>
</dbReference>
<dbReference type="PRINTS" id="PR00853">
    <property type="entry name" value="XPGRADSUPER"/>
</dbReference>
<dbReference type="EMBL" id="MCFA01000127">
    <property type="protein sequence ID" value="ORY05300.1"/>
    <property type="molecule type" value="Genomic_DNA"/>
</dbReference>
<evidence type="ECO:0000256" key="1">
    <source>
        <dbReference type="ARBA" id="ARBA00001946"/>
    </source>
</evidence>
<feature type="compositionally biased region" description="Basic and acidic residues" evidence="13">
    <location>
        <begin position="926"/>
        <end position="936"/>
    </location>
</feature>
<accession>A0A1Y1Z4W9</accession>
<dbReference type="CDD" id="cd09868">
    <property type="entry name" value="PIN_XPG_RAD2"/>
    <property type="match status" value="2"/>
</dbReference>
<evidence type="ECO:0000256" key="13">
    <source>
        <dbReference type="SAM" id="MobiDB-lite"/>
    </source>
</evidence>
<dbReference type="PROSITE" id="PS00841">
    <property type="entry name" value="XPG_1"/>
    <property type="match status" value="1"/>
</dbReference>
<dbReference type="FunFam" id="3.40.50.1010:FF:000061">
    <property type="entry name" value="Single-stranded DNA endonuclease (Eurofung)"/>
    <property type="match status" value="1"/>
</dbReference>
<dbReference type="SMART" id="SM00485">
    <property type="entry name" value="XPGN"/>
    <property type="match status" value="1"/>
</dbReference>
<evidence type="ECO:0000256" key="9">
    <source>
        <dbReference type="ARBA" id="ARBA00022842"/>
    </source>
</evidence>
<feature type="compositionally biased region" description="Acidic residues" evidence="13">
    <location>
        <begin position="1320"/>
        <end position="1332"/>
    </location>
</feature>
<feature type="compositionally biased region" description="Basic residues" evidence="13">
    <location>
        <begin position="1792"/>
        <end position="1801"/>
    </location>
</feature>
<feature type="compositionally biased region" description="Acidic residues" evidence="13">
    <location>
        <begin position="1811"/>
        <end position="1831"/>
    </location>
</feature>
<dbReference type="PROSITE" id="PS50330">
    <property type="entry name" value="UIM"/>
    <property type="match status" value="1"/>
</dbReference>
<evidence type="ECO:0000256" key="3">
    <source>
        <dbReference type="ARBA" id="ARBA00005283"/>
    </source>
</evidence>
<feature type="compositionally biased region" description="Basic and acidic residues" evidence="13">
    <location>
        <begin position="1276"/>
        <end position="1291"/>
    </location>
</feature>
<comment type="function">
    <text evidence="12">Single-stranded DNA endonuclease involved in excision repair of DNA damaged with UV light, bulky adducts, or cross-linking agents. Essential for the incision step of excision-repair.</text>
</comment>
<keyword evidence="5" id="KW-0479">Metal-binding</keyword>
<evidence type="ECO:0000256" key="8">
    <source>
        <dbReference type="ARBA" id="ARBA00022801"/>
    </source>
</evidence>
<dbReference type="GO" id="GO:0004520">
    <property type="term" value="F:DNA endonuclease activity"/>
    <property type="evidence" value="ECO:0007669"/>
    <property type="project" value="TreeGrafter"/>
</dbReference>
<dbReference type="Gene3D" id="1.10.150.20">
    <property type="entry name" value="5' to 3' exonuclease, C-terminal subdomain"/>
    <property type="match status" value="1"/>
</dbReference>
<dbReference type="SMART" id="SM00279">
    <property type="entry name" value="HhH2"/>
    <property type="match status" value="1"/>
</dbReference>
<feature type="region of interest" description="Disordered" evidence="13">
    <location>
        <begin position="664"/>
        <end position="689"/>
    </location>
</feature>
<feature type="compositionally biased region" description="Basic and acidic residues" evidence="13">
    <location>
        <begin position="1754"/>
        <end position="1765"/>
    </location>
</feature>
<keyword evidence="10" id="KW-0234">DNA repair</keyword>
<dbReference type="Proteomes" id="UP000193144">
    <property type="component" value="Unassembled WGS sequence"/>
</dbReference>
<feature type="compositionally biased region" description="Acidic residues" evidence="13">
    <location>
        <begin position="897"/>
        <end position="910"/>
    </location>
</feature>
<feature type="compositionally biased region" description="Acidic residues" evidence="13">
    <location>
        <begin position="1261"/>
        <end position="1275"/>
    </location>
</feature>
<feature type="domain" description="XPG-I" evidence="14">
    <location>
        <begin position="1489"/>
        <end position="1558"/>
    </location>
</feature>
<dbReference type="CDD" id="cd09904">
    <property type="entry name" value="H3TH_XPG"/>
    <property type="match status" value="1"/>
</dbReference>
<gene>
    <name evidence="16" type="ORF">BCR34DRAFT_590959</name>
</gene>
<dbReference type="FunFam" id="1.10.150.20:FF:000057">
    <property type="entry name" value="RAD2p Single-stranded DNA endonuclease"/>
    <property type="match status" value="1"/>
</dbReference>
<feature type="domain" description="XPG N-terminal" evidence="15">
    <location>
        <begin position="548"/>
        <end position="645"/>
    </location>
</feature>
<keyword evidence="11" id="KW-0539">Nucleus</keyword>